<sequence>MTDKIEKLLRFIKELMDNKKSCQLRLNFHEGNLSEKVEKKESIKLDEEKKE</sequence>
<protein>
    <submittedName>
        <fullName evidence="1">Uncharacterized protein</fullName>
    </submittedName>
</protein>
<dbReference type="EMBL" id="MT144455">
    <property type="protein sequence ID" value="QJA53837.1"/>
    <property type="molecule type" value="Genomic_DNA"/>
</dbReference>
<organism evidence="1">
    <name type="scientific">viral metagenome</name>
    <dbReference type="NCBI Taxonomy" id="1070528"/>
    <lineage>
        <taxon>unclassified sequences</taxon>
        <taxon>metagenomes</taxon>
        <taxon>organismal metagenomes</taxon>
    </lineage>
</organism>
<dbReference type="AlphaFoldDB" id="A0A6H2A2N0"/>
<name>A0A6H2A2N0_9ZZZZ</name>
<reference evidence="1" key="1">
    <citation type="submission" date="2020-03" db="EMBL/GenBank/DDBJ databases">
        <title>The deep terrestrial virosphere.</title>
        <authorList>
            <person name="Holmfeldt K."/>
            <person name="Nilsson E."/>
            <person name="Simone D."/>
            <person name="Lopez-Fernandez M."/>
            <person name="Wu X."/>
            <person name="de Brujin I."/>
            <person name="Lundin D."/>
            <person name="Andersson A."/>
            <person name="Bertilsson S."/>
            <person name="Dopson M."/>
        </authorList>
    </citation>
    <scope>NUCLEOTIDE SEQUENCE</scope>
    <source>
        <strain evidence="1">TM448A04078</strain>
    </source>
</reference>
<proteinExistence type="predicted"/>
<accession>A0A6H2A2N0</accession>
<evidence type="ECO:0000313" key="1">
    <source>
        <dbReference type="EMBL" id="QJA53837.1"/>
    </source>
</evidence>
<gene>
    <name evidence="1" type="ORF">TM448A04078_0004</name>
</gene>